<dbReference type="EMBL" id="GBRH01206153">
    <property type="protein sequence ID" value="JAD91742.1"/>
    <property type="molecule type" value="Transcribed_RNA"/>
</dbReference>
<protein>
    <submittedName>
        <fullName evidence="2">Uncharacterized protein</fullName>
    </submittedName>
</protein>
<evidence type="ECO:0000313" key="2">
    <source>
        <dbReference type="EMBL" id="JAD91742.1"/>
    </source>
</evidence>
<organism evidence="2">
    <name type="scientific">Arundo donax</name>
    <name type="common">Giant reed</name>
    <name type="synonym">Donax arundinaceus</name>
    <dbReference type="NCBI Taxonomy" id="35708"/>
    <lineage>
        <taxon>Eukaryota</taxon>
        <taxon>Viridiplantae</taxon>
        <taxon>Streptophyta</taxon>
        <taxon>Embryophyta</taxon>
        <taxon>Tracheophyta</taxon>
        <taxon>Spermatophyta</taxon>
        <taxon>Magnoliopsida</taxon>
        <taxon>Liliopsida</taxon>
        <taxon>Poales</taxon>
        <taxon>Poaceae</taxon>
        <taxon>PACMAD clade</taxon>
        <taxon>Arundinoideae</taxon>
        <taxon>Arundineae</taxon>
        <taxon>Arundo</taxon>
    </lineage>
</organism>
<accession>A0A0A9E6Y8</accession>
<feature type="compositionally biased region" description="Basic and acidic residues" evidence="1">
    <location>
        <begin position="1"/>
        <end position="15"/>
    </location>
</feature>
<feature type="compositionally biased region" description="Basic and acidic residues" evidence="1">
    <location>
        <begin position="38"/>
        <end position="50"/>
    </location>
</feature>
<evidence type="ECO:0000256" key="1">
    <source>
        <dbReference type="SAM" id="MobiDB-lite"/>
    </source>
</evidence>
<name>A0A0A9E6Y8_ARUDO</name>
<dbReference type="AlphaFoldDB" id="A0A0A9E6Y8"/>
<reference evidence="2" key="1">
    <citation type="submission" date="2014-09" db="EMBL/GenBank/DDBJ databases">
        <authorList>
            <person name="Magalhaes I.L.F."/>
            <person name="Oliveira U."/>
            <person name="Santos F.R."/>
            <person name="Vidigal T.H.D.A."/>
            <person name="Brescovit A.D."/>
            <person name="Santos A.J."/>
        </authorList>
    </citation>
    <scope>NUCLEOTIDE SEQUENCE</scope>
    <source>
        <tissue evidence="2">Shoot tissue taken approximately 20 cm above the soil surface</tissue>
    </source>
</reference>
<reference evidence="2" key="2">
    <citation type="journal article" date="2015" name="Data Brief">
        <title>Shoot transcriptome of the giant reed, Arundo donax.</title>
        <authorList>
            <person name="Barrero R.A."/>
            <person name="Guerrero F.D."/>
            <person name="Moolhuijzen P."/>
            <person name="Goolsby J.A."/>
            <person name="Tidwell J."/>
            <person name="Bellgard S.E."/>
            <person name="Bellgard M.I."/>
        </authorList>
    </citation>
    <scope>NUCLEOTIDE SEQUENCE</scope>
    <source>
        <tissue evidence="2">Shoot tissue taken approximately 20 cm above the soil surface</tissue>
    </source>
</reference>
<proteinExistence type="predicted"/>
<feature type="region of interest" description="Disordered" evidence="1">
    <location>
        <begin position="1"/>
        <end position="81"/>
    </location>
</feature>
<sequence length="81" mass="8819">MPPDHAPERGAERRSTASQRSARPTSARSGRIRGGRARMRERIGLPRTDRPSGAMRGGSGDNPAPRELYGGRGGGRRWLPE</sequence>